<dbReference type="Proteomes" id="UP000256301">
    <property type="component" value="Unassembled WGS sequence"/>
</dbReference>
<reference evidence="3 4" key="1">
    <citation type="submission" date="2017-08" db="EMBL/GenBank/DDBJ databases">
        <title>Functional genomic and metabolic studies of the symbiotic interactions of six Microcystis-dominated communities.</title>
        <authorList>
            <person name="Li Q."/>
            <person name="Lin F."/>
        </authorList>
    </citation>
    <scope>NUCLEOTIDE SEQUENCE [LARGE SCALE GENOMIC DNA]</scope>
    <source>
        <strain evidence="3">DA14</strain>
    </source>
</reference>
<sequence>MKEKSIALSTTIASSIPKLSLSLGILISLAAPVWGKVKSVDIARDPSVDKERVTLRVKVTDEANKPIMQLQDTDFKLRVEDSDKRQTYDDLSFDWKSPEEAVPVQAWIIVLLDMSGSMNREDSQGTSKIQGALKAIDRFIELAKERKGDTRVSIVPFGDPGKNCPGYSITNEVLDNFSRADDAKLEIFLENLAARKPCASTNLYDPLEKAVRFLAKKTDSRFYPVDSSGNPIEPQPRLSVILLSDGYHNKPNEASDFQNLSRLLKKNDRVIVHTLGYGFTPQQLGQNYKLGHAATRADVNAKKVPEDDFVDEKRLQEMAKITGGISEFSGNAEAIAESLQLFLNALLGEYEISYLQPDPERGKPYKVSVTVQKANSKPREYRIQIFGRSLPSKTRAIMVVTILLVLVIGGVIPFYFWAKHLKEQAL</sequence>
<dbReference type="Pfam" id="PF13519">
    <property type="entry name" value="VWA_2"/>
    <property type="match status" value="1"/>
</dbReference>
<evidence type="ECO:0000313" key="3">
    <source>
        <dbReference type="EMBL" id="REJ51009.1"/>
    </source>
</evidence>
<evidence type="ECO:0000256" key="1">
    <source>
        <dbReference type="SAM" id="Phobius"/>
    </source>
</evidence>
<dbReference type="CDD" id="cd00198">
    <property type="entry name" value="vWFA"/>
    <property type="match status" value="1"/>
</dbReference>
<dbReference type="PROSITE" id="PS50234">
    <property type="entry name" value="VWFA"/>
    <property type="match status" value="1"/>
</dbReference>
<gene>
    <name evidence="3" type="ORF">DWQ56_25360</name>
</gene>
<keyword evidence="1" id="KW-0812">Transmembrane</keyword>
<evidence type="ECO:0000313" key="4">
    <source>
        <dbReference type="Proteomes" id="UP000256301"/>
    </source>
</evidence>
<proteinExistence type="predicted"/>
<dbReference type="SMART" id="SM00327">
    <property type="entry name" value="VWA"/>
    <property type="match status" value="1"/>
</dbReference>
<keyword evidence="1" id="KW-1133">Transmembrane helix</keyword>
<dbReference type="EMBL" id="QQWE01000017">
    <property type="protein sequence ID" value="REJ51009.1"/>
    <property type="molecule type" value="Genomic_DNA"/>
</dbReference>
<dbReference type="AlphaFoldDB" id="A0A3E0LU11"/>
<feature type="transmembrane region" description="Helical" evidence="1">
    <location>
        <begin position="396"/>
        <end position="418"/>
    </location>
</feature>
<dbReference type="Gene3D" id="3.40.50.410">
    <property type="entry name" value="von Willebrand factor, type A domain"/>
    <property type="match status" value="1"/>
</dbReference>
<name>A0A3E0LU11_MICAE</name>
<dbReference type="InterPro" id="IPR002035">
    <property type="entry name" value="VWF_A"/>
</dbReference>
<dbReference type="SUPFAM" id="SSF53300">
    <property type="entry name" value="vWA-like"/>
    <property type="match status" value="1"/>
</dbReference>
<comment type="caution">
    <text evidence="3">The sequence shown here is derived from an EMBL/GenBank/DDBJ whole genome shotgun (WGS) entry which is preliminary data.</text>
</comment>
<keyword evidence="1" id="KW-0472">Membrane</keyword>
<protein>
    <submittedName>
        <fullName evidence="3">VWA domain-containing protein</fullName>
    </submittedName>
</protein>
<dbReference type="InterPro" id="IPR036465">
    <property type="entry name" value="vWFA_dom_sf"/>
</dbReference>
<organism evidence="3 4">
    <name type="scientific">Microcystis aeruginosa DA14</name>
    <dbReference type="NCBI Taxonomy" id="1987506"/>
    <lineage>
        <taxon>Bacteria</taxon>
        <taxon>Bacillati</taxon>
        <taxon>Cyanobacteriota</taxon>
        <taxon>Cyanophyceae</taxon>
        <taxon>Oscillatoriophycideae</taxon>
        <taxon>Chroococcales</taxon>
        <taxon>Microcystaceae</taxon>
        <taxon>Microcystis</taxon>
    </lineage>
</organism>
<accession>A0A3E0LU11</accession>
<feature type="domain" description="VWFA" evidence="2">
    <location>
        <begin position="107"/>
        <end position="325"/>
    </location>
</feature>
<evidence type="ECO:0000259" key="2">
    <source>
        <dbReference type="PROSITE" id="PS50234"/>
    </source>
</evidence>